<protein>
    <submittedName>
        <fullName evidence="1">Uncharacterized protein</fullName>
    </submittedName>
</protein>
<sequence length="30" mass="3025">MKGKVSGAVVTIPGTVNDGENVLVLVRTLG</sequence>
<reference evidence="1 2" key="1">
    <citation type="journal article" date="2018" name="Front. Plant Sci.">
        <title>Red Clover (Trifolium pratense) and Zigzag Clover (T. medium) - A Picture of Genomic Similarities and Differences.</title>
        <authorList>
            <person name="Dluhosova J."/>
            <person name="Istvanek J."/>
            <person name="Nedelnik J."/>
            <person name="Repkova J."/>
        </authorList>
    </citation>
    <scope>NUCLEOTIDE SEQUENCE [LARGE SCALE GENOMIC DNA]</scope>
    <source>
        <strain evidence="2">cv. 10/8</strain>
        <tissue evidence="1">Leaf</tissue>
    </source>
</reference>
<organism evidence="1 2">
    <name type="scientific">Trifolium medium</name>
    <dbReference type="NCBI Taxonomy" id="97028"/>
    <lineage>
        <taxon>Eukaryota</taxon>
        <taxon>Viridiplantae</taxon>
        <taxon>Streptophyta</taxon>
        <taxon>Embryophyta</taxon>
        <taxon>Tracheophyta</taxon>
        <taxon>Spermatophyta</taxon>
        <taxon>Magnoliopsida</taxon>
        <taxon>eudicotyledons</taxon>
        <taxon>Gunneridae</taxon>
        <taxon>Pentapetalae</taxon>
        <taxon>rosids</taxon>
        <taxon>fabids</taxon>
        <taxon>Fabales</taxon>
        <taxon>Fabaceae</taxon>
        <taxon>Papilionoideae</taxon>
        <taxon>50 kb inversion clade</taxon>
        <taxon>NPAAA clade</taxon>
        <taxon>Hologalegina</taxon>
        <taxon>IRL clade</taxon>
        <taxon>Trifolieae</taxon>
        <taxon>Trifolium</taxon>
    </lineage>
</organism>
<evidence type="ECO:0000313" key="2">
    <source>
        <dbReference type="Proteomes" id="UP000265520"/>
    </source>
</evidence>
<dbReference type="Proteomes" id="UP000265520">
    <property type="component" value="Unassembled WGS sequence"/>
</dbReference>
<name>A0A392SYG8_9FABA</name>
<evidence type="ECO:0000313" key="1">
    <source>
        <dbReference type="EMBL" id="MCI52910.1"/>
    </source>
</evidence>
<dbReference type="AlphaFoldDB" id="A0A392SYG8"/>
<accession>A0A392SYG8</accession>
<proteinExistence type="predicted"/>
<keyword evidence="2" id="KW-1185">Reference proteome</keyword>
<comment type="caution">
    <text evidence="1">The sequence shown here is derived from an EMBL/GenBank/DDBJ whole genome shotgun (WGS) entry which is preliminary data.</text>
</comment>
<dbReference type="EMBL" id="LXQA010454729">
    <property type="protein sequence ID" value="MCI52910.1"/>
    <property type="molecule type" value="Genomic_DNA"/>
</dbReference>
<feature type="non-terminal residue" evidence="1">
    <location>
        <position position="30"/>
    </location>
</feature>